<dbReference type="Pfam" id="PF00501">
    <property type="entry name" value="AMP-binding"/>
    <property type="match status" value="1"/>
</dbReference>
<dbReference type="PANTHER" id="PTHR45527">
    <property type="entry name" value="NONRIBOSOMAL PEPTIDE SYNTHETASE"/>
    <property type="match status" value="1"/>
</dbReference>
<dbReference type="GO" id="GO:0005737">
    <property type="term" value="C:cytoplasm"/>
    <property type="evidence" value="ECO:0007669"/>
    <property type="project" value="TreeGrafter"/>
</dbReference>
<dbReference type="Gene3D" id="3.30.559.30">
    <property type="entry name" value="Nonribosomal peptide synthetase, condensation domain"/>
    <property type="match status" value="1"/>
</dbReference>
<dbReference type="RefSeq" id="WP_154381519.1">
    <property type="nucleotide sequence ID" value="NZ_WKJK01000015.1"/>
</dbReference>
<feature type="domain" description="Condensation" evidence="2">
    <location>
        <begin position="12"/>
        <end position="451"/>
    </location>
</feature>
<evidence type="ECO:0000313" key="3">
    <source>
        <dbReference type="EMBL" id="MRW93283.1"/>
    </source>
</evidence>
<dbReference type="InterPro" id="IPR023213">
    <property type="entry name" value="CAT-like_dom_sf"/>
</dbReference>
<feature type="non-terminal residue" evidence="3">
    <location>
        <position position="657"/>
    </location>
</feature>
<dbReference type="PROSITE" id="PS00455">
    <property type="entry name" value="AMP_BINDING"/>
    <property type="match status" value="1"/>
</dbReference>
<organism evidence="3 4">
    <name type="scientific">Duganella guangzhouensis</name>
    <dbReference type="NCBI Taxonomy" id="2666084"/>
    <lineage>
        <taxon>Bacteria</taxon>
        <taxon>Pseudomonadati</taxon>
        <taxon>Pseudomonadota</taxon>
        <taxon>Betaproteobacteria</taxon>
        <taxon>Burkholderiales</taxon>
        <taxon>Oxalobacteraceae</taxon>
        <taxon>Telluria group</taxon>
        <taxon>Duganella</taxon>
    </lineage>
</organism>
<dbReference type="InterPro" id="IPR000873">
    <property type="entry name" value="AMP-dep_synth/lig_dom"/>
</dbReference>
<dbReference type="Proteomes" id="UP000433309">
    <property type="component" value="Unassembled WGS sequence"/>
</dbReference>
<dbReference type="EMBL" id="WKJK01000015">
    <property type="protein sequence ID" value="MRW93283.1"/>
    <property type="molecule type" value="Genomic_DNA"/>
</dbReference>
<dbReference type="GO" id="GO:0031177">
    <property type="term" value="F:phosphopantetheine binding"/>
    <property type="evidence" value="ECO:0007669"/>
    <property type="project" value="TreeGrafter"/>
</dbReference>
<evidence type="ECO:0000259" key="2">
    <source>
        <dbReference type="Pfam" id="PF00668"/>
    </source>
</evidence>
<dbReference type="GO" id="GO:0044550">
    <property type="term" value="P:secondary metabolite biosynthetic process"/>
    <property type="evidence" value="ECO:0007669"/>
    <property type="project" value="TreeGrafter"/>
</dbReference>
<dbReference type="Pfam" id="PF00668">
    <property type="entry name" value="Condensation"/>
    <property type="match status" value="1"/>
</dbReference>
<name>A0A6I2L651_9BURK</name>
<dbReference type="InterPro" id="IPR020845">
    <property type="entry name" value="AMP-binding_CS"/>
</dbReference>
<feature type="domain" description="AMP-dependent synthetase/ligase" evidence="1">
    <location>
        <begin position="471"/>
        <end position="655"/>
    </location>
</feature>
<dbReference type="PANTHER" id="PTHR45527:SF1">
    <property type="entry name" value="FATTY ACID SYNTHASE"/>
    <property type="match status" value="1"/>
</dbReference>
<dbReference type="AlphaFoldDB" id="A0A6I2L651"/>
<keyword evidence="4" id="KW-1185">Reference proteome</keyword>
<evidence type="ECO:0000313" key="4">
    <source>
        <dbReference type="Proteomes" id="UP000433309"/>
    </source>
</evidence>
<dbReference type="Gene3D" id="3.30.559.10">
    <property type="entry name" value="Chloramphenicol acetyltransferase-like domain"/>
    <property type="match status" value="1"/>
</dbReference>
<accession>A0A6I2L651</accession>
<protein>
    <submittedName>
        <fullName evidence="3">AMP-binding protein</fullName>
    </submittedName>
</protein>
<dbReference type="InterPro" id="IPR001242">
    <property type="entry name" value="Condensation_dom"/>
</dbReference>
<gene>
    <name evidence="3" type="ORF">GJ699_25165</name>
</gene>
<reference evidence="3 4" key="1">
    <citation type="submission" date="2019-11" db="EMBL/GenBank/DDBJ databases">
        <title>Novel species isolated from a subtropical stream in China.</title>
        <authorList>
            <person name="Lu H."/>
        </authorList>
    </citation>
    <scope>NUCLEOTIDE SEQUENCE [LARGE SCALE GENOMIC DNA]</scope>
    <source>
        <strain evidence="3 4">FT80W</strain>
    </source>
</reference>
<dbReference type="Gene3D" id="3.40.50.980">
    <property type="match status" value="2"/>
</dbReference>
<dbReference type="CDD" id="cd19531">
    <property type="entry name" value="LCL_NRPS-like"/>
    <property type="match status" value="1"/>
</dbReference>
<evidence type="ECO:0000259" key="1">
    <source>
        <dbReference type="Pfam" id="PF00501"/>
    </source>
</evidence>
<comment type="caution">
    <text evidence="3">The sequence shown here is derived from an EMBL/GenBank/DDBJ whole genome shotgun (WGS) entry which is preliminary data.</text>
</comment>
<dbReference type="SUPFAM" id="SSF52777">
    <property type="entry name" value="CoA-dependent acyltransferases"/>
    <property type="match status" value="2"/>
</dbReference>
<sequence length="657" mass="72798">MNDMTRAEDGQAVPLSPAQQQLWFLQKLEPALTAYNLPRALRFDGPLDADALERAFHAVLDRHAVLRHRFFARDGVPLQQPQTQVNFTLKRVDLSGAAEDAYPHQLQQEIAAVANHVFDLDGGAMLMATLIRRSADEHVLALCLHHIVSDAWSNPILARDLSKAYRGEQLPALPLQYADYALWQSEQEGQSAQQRDVAYWNDYLGEQVQPLDLPADRVRPVARSYQGGAVYFTLQPELAATLQRYCREQKSSPFMVLMAAWQVLIARYSGQHDFAVGVPNAGRQHEAVQEMIGYFITTQVFRVRITPHMRLREVLQQVRSDAMAALDHAELSFERLLENRSERRDPARSPLFQVMLGVQMDDALAQLDFGGVRCTALDFAESGAKFDLSLDVSLGSARVRGRLEYNSDMFDRATVEWLAGCFQRVLQQMAMQPDLSVASVDLLGDTDRAHLAQLGMNAQRHPDQETVLQMFEREAGAHPEATALVHGDDELSYAELNRRINRLAHHLIAHGVRPEIPVGVALERSTGMIVGLLAILKAGGAYVPLDPDYPAERLAAMVEDSGMRLLLTQSSVAARIPAPEGLQILHTDLLDVSHHSAANPGIALHGAALAYIIYTSGSTGKPKGIGINHATLAEHSQVAQGYFGLTRSDRMLQFSTI</sequence>
<dbReference type="FunFam" id="3.40.50.980:FF:000001">
    <property type="entry name" value="Non-ribosomal peptide synthetase"/>
    <property type="match status" value="1"/>
</dbReference>
<dbReference type="GO" id="GO:0003824">
    <property type="term" value="F:catalytic activity"/>
    <property type="evidence" value="ECO:0007669"/>
    <property type="project" value="InterPro"/>
</dbReference>
<dbReference type="SUPFAM" id="SSF56801">
    <property type="entry name" value="Acetyl-CoA synthetase-like"/>
    <property type="match status" value="1"/>
</dbReference>
<dbReference type="GO" id="GO:0043041">
    <property type="term" value="P:amino acid activation for nonribosomal peptide biosynthetic process"/>
    <property type="evidence" value="ECO:0007669"/>
    <property type="project" value="TreeGrafter"/>
</dbReference>
<proteinExistence type="predicted"/>